<accession>A0ABR3FQ17</accession>
<dbReference type="PROSITE" id="PS50297">
    <property type="entry name" value="ANK_REP_REGION"/>
    <property type="match status" value="1"/>
</dbReference>
<keyword evidence="1" id="KW-0040">ANK repeat</keyword>
<dbReference type="SMART" id="SM00248">
    <property type="entry name" value="ANK"/>
    <property type="match status" value="2"/>
</dbReference>
<dbReference type="PANTHER" id="PTHR47303">
    <property type="match status" value="1"/>
</dbReference>
<reference evidence="3 4" key="1">
    <citation type="submission" date="2024-02" db="EMBL/GenBank/DDBJ databases">
        <title>A draft genome for the cacao thread blight pathogen Marasmius crinis-equi.</title>
        <authorList>
            <person name="Cohen S.P."/>
            <person name="Baruah I.K."/>
            <person name="Amoako-Attah I."/>
            <person name="Bukari Y."/>
            <person name="Meinhardt L.W."/>
            <person name="Bailey B.A."/>
        </authorList>
    </citation>
    <scope>NUCLEOTIDE SEQUENCE [LARGE SCALE GENOMIC DNA]</scope>
    <source>
        <strain evidence="3 4">GH-76</strain>
    </source>
</reference>
<evidence type="ECO:0000313" key="3">
    <source>
        <dbReference type="EMBL" id="KAL0577542.1"/>
    </source>
</evidence>
<sequence length="192" mass="20693">MSTPTDEEKVDLLLSCRYGDLEDVQVYVQKFGKDAISSVRDENANTMLHMICANGHDDLLDFVLPITPPSLLSAQNNAGSTPLHWAALNSHLTTVQKLVQFSNGPGIDLIDIKNNAGHSPLAEAELAGWDEGAKWLVQMMNLDAKGDEKDGEEDDDADVGTATNPGSQDIEVEIQDADGQVAKMTISSGDQK</sequence>
<name>A0ABR3FQ17_9AGAR</name>
<protein>
    <submittedName>
        <fullName evidence="3">Ankyrin repeat-containing protein</fullName>
    </submittedName>
</protein>
<gene>
    <name evidence="3" type="primary">YAR1</name>
    <name evidence="3" type="ORF">V5O48_004440</name>
</gene>
<dbReference type="Pfam" id="PF12796">
    <property type="entry name" value="Ank_2"/>
    <property type="match status" value="1"/>
</dbReference>
<evidence type="ECO:0000256" key="1">
    <source>
        <dbReference type="PROSITE-ProRule" id="PRU00023"/>
    </source>
</evidence>
<dbReference type="InterPro" id="IPR002110">
    <property type="entry name" value="Ankyrin_rpt"/>
</dbReference>
<keyword evidence="4" id="KW-1185">Reference proteome</keyword>
<dbReference type="Proteomes" id="UP001465976">
    <property type="component" value="Unassembled WGS sequence"/>
</dbReference>
<dbReference type="Gene3D" id="1.25.40.20">
    <property type="entry name" value="Ankyrin repeat-containing domain"/>
    <property type="match status" value="1"/>
</dbReference>
<feature type="repeat" description="ANK" evidence="1">
    <location>
        <begin position="78"/>
        <end position="100"/>
    </location>
</feature>
<dbReference type="PROSITE" id="PS50088">
    <property type="entry name" value="ANK_REPEAT"/>
    <property type="match status" value="1"/>
</dbReference>
<organism evidence="3 4">
    <name type="scientific">Marasmius crinis-equi</name>
    <dbReference type="NCBI Taxonomy" id="585013"/>
    <lineage>
        <taxon>Eukaryota</taxon>
        <taxon>Fungi</taxon>
        <taxon>Dikarya</taxon>
        <taxon>Basidiomycota</taxon>
        <taxon>Agaricomycotina</taxon>
        <taxon>Agaricomycetes</taxon>
        <taxon>Agaricomycetidae</taxon>
        <taxon>Agaricales</taxon>
        <taxon>Marasmiineae</taxon>
        <taxon>Marasmiaceae</taxon>
        <taxon>Marasmius</taxon>
    </lineage>
</organism>
<comment type="caution">
    <text evidence="3">The sequence shown here is derived from an EMBL/GenBank/DDBJ whole genome shotgun (WGS) entry which is preliminary data.</text>
</comment>
<dbReference type="PANTHER" id="PTHR47303:SF1">
    <property type="entry name" value="NF-KAPPA-B INHIBITOR BETA"/>
    <property type="match status" value="1"/>
</dbReference>
<feature type="region of interest" description="Disordered" evidence="2">
    <location>
        <begin position="145"/>
        <end position="192"/>
    </location>
</feature>
<dbReference type="SUPFAM" id="SSF48403">
    <property type="entry name" value="Ankyrin repeat"/>
    <property type="match status" value="1"/>
</dbReference>
<evidence type="ECO:0000256" key="2">
    <source>
        <dbReference type="SAM" id="MobiDB-lite"/>
    </source>
</evidence>
<dbReference type="InterPro" id="IPR036770">
    <property type="entry name" value="Ankyrin_rpt-contain_sf"/>
</dbReference>
<dbReference type="EMBL" id="JBAHYK010000150">
    <property type="protein sequence ID" value="KAL0577542.1"/>
    <property type="molecule type" value="Genomic_DNA"/>
</dbReference>
<feature type="compositionally biased region" description="Acidic residues" evidence="2">
    <location>
        <begin position="149"/>
        <end position="158"/>
    </location>
</feature>
<proteinExistence type="predicted"/>
<evidence type="ECO:0000313" key="4">
    <source>
        <dbReference type="Proteomes" id="UP001465976"/>
    </source>
</evidence>